<protein>
    <recommendedName>
        <fullName evidence="2">NIF system FeS cluster assembly NifU C-terminal domain-containing protein</fullName>
    </recommendedName>
</protein>
<dbReference type="InterPro" id="IPR001075">
    <property type="entry name" value="NIF_FeS_clus_asmbl_NifU_C"/>
</dbReference>
<evidence type="ECO:0000313" key="4">
    <source>
        <dbReference type="Proteomes" id="UP001175228"/>
    </source>
</evidence>
<comment type="caution">
    <text evidence="3">The sequence shown here is derived from an EMBL/GenBank/DDBJ whole genome shotgun (WGS) entry which is preliminary data.</text>
</comment>
<sequence length="67" mass="7559">MKIKLKDSSRGCDSSAVTLKSGIERMLMHYIPEAKGVEQVLDQEEEISLDGFQKLEKRLGDTECKSK</sequence>
<dbReference type="EMBL" id="JAUEPU010000002">
    <property type="protein sequence ID" value="KAK0505499.1"/>
    <property type="molecule type" value="Genomic_DNA"/>
</dbReference>
<organism evidence="3 4">
    <name type="scientific">Armillaria luteobubalina</name>
    <dbReference type="NCBI Taxonomy" id="153913"/>
    <lineage>
        <taxon>Eukaryota</taxon>
        <taxon>Fungi</taxon>
        <taxon>Dikarya</taxon>
        <taxon>Basidiomycota</taxon>
        <taxon>Agaricomycotina</taxon>
        <taxon>Agaricomycetes</taxon>
        <taxon>Agaricomycetidae</taxon>
        <taxon>Agaricales</taxon>
        <taxon>Marasmiineae</taxon>
        <taxon>Physalacriaceae</taxon>
        <taxon>Armillaria</taxon>
    </lineage>
</organism>
<gene>
    <name evidence="3" type="ORF">EDD18DRAFT_1344321</name>
</gene>
<proteinExistence type="inferred from homology"/>
<dbReference type="GO" id="GO:0005739">
    <property type="term" value="C:mitochondrion"/>
    <property type="evidence" value="ECO:0007669"/>
    <property type="project" value="TreeGrafter"/>
</dbReference>
<dbReference type="PANTHER" id="PTHR11178">
    <property type="entry name" value="IRON-SULFUR CLUSTER SCAFFOLD PROTEIN NFU-RELATED"/>
    <property type="match status" value="1"/>
</dbReference>
<name>A0AA39V062_9AGAR</name>
<accession>A0AA39V062</accession>
<feature type="domain" description="NIF system FeS cluster assembly NifU C-terminal" evidence="2">
    <location>
        <begin position="2"/>
        <end position="38"/>
    </location>
</feature>
<dbReference type="GO" id="GO:0005506">
    <property type="term" value="F:iron ion binding"/>
    <property type="evidence" value="ECO:0007669"/>
    <property type="project" value="InterPro"/>
</dbReference>
<dbReference type="Pfam" id="PF01106">
    <property type="entry name" value="NifU"/>
    <property type="match status" value="1"/>
</dbReference>
<dbReference type="Proteomes" id="UP001175228">
    <property type="component" value="Unassembled WGS sequence"/>
</dbReference>
<dbReference type="SUPFAM" id="SSF117916">
    <property type="entry name" value="Fe-S cluster assembly (FSCA) domain-like"/>
    <property type="match status" value="1"/>
</dbReference>
<dbReference type="InterPro" id="IPR034904">
    <property type="entry name" value="FSCA_dom_sf"/>
</dbReference>
<reference evidence="3" key="1">
    <citation type="submission" date="2023-06" db="EMBL/GenBank/DDBJ databases">
        <authorList>
            <consortium name="Lawrence Berkeley National Laboratory"/>
            <person name="Ahrendt S."/>
            <person name="Sahu N."/>
            <person name="Indic B."/>
            <person name="Wong-Bajracharya J."/>
            <person name="Merenyi Z."/>
            <person name="Ke H.-M."/>
            <person name="Monk M."/>
            <person name="Kocsube S."/>
            <person name="Drula E."/>
            <person name="Lipzen A."/>
            <person name="Balint B."/>
            <person name="Henrissat B."/>
            <person name="Andreopoulos B."/>
            <person name="Martin F.M."/>
            <person name="Harder C.B."/>
            <person name="Rigling D."/>
            <person name="Ford K.L."/>
            <person name="Foster G.D."/>
            <person name="Pangilinan J."/>
            <person name="Papanicolaou A."/>
            <person name="Barry K."/>
            <person name="LaButti K."/>
            <person name="Viragh M."/>
            <person name="Koriabine M."/>
            <person name="Yan M."/>
            <person name="Riley R."/>
            <person name="Champramary S."/>
            <person name="Plett K.L."/>
            <person name="Tsai I.J."/>
            <person name="Slot J."/>
            <person name="Sipos G."/>
            <person name="Plett J."/>
            <person name="Nagy L.G."/>
            <person name="Grigoriev I.V."/>
        </authorList>
    </citation>
    <scope>NUCLEOTIDE SEQUENCE</scope>
    <source>
        <strain evidence="3">HWK02</strain>
    </source>
</reference>
<evidence type="ECO:0000313" key="3">
    <source>
        <dbReference type="EMBL" id="KAK0505499.1"/>
    </source>
</evidence>
<dbReference type="Gene3D" id="3.30.300.130">
    <property type="entry name" value="Fe-S cluster assembly (FSCA)"/>
    <property type="match status" value="1"/>
</dbReference>
<dbReference type="AlphaFoldDB" id="A0AA39V062"/>
<evidence type="ECO:0000259" key="2">
    <source>
        <dbReference type="Pfam" id="PF01106"/>
    </source>
</evidence>
<comment type="similarity">
    <text evidence="1">Belongs to the NifU family.</text>
</comment>
<keyword evidence="4" id="KW-1185">Reference proteome</keyword>
<dbReference type="GO" id="GO:0016226">
    <property type="term" value="P:iron-sulfur cluster assembly"/>
    <property type="evidence" value="ECO:0007669"/>
    <property type="project" value="InterPro"/>
</dbReference>
<dbReference type="PANTHER" id="PTHR11178:SF1">
    <property type="entry name" value="NFU1 IRON-SULFUR CLUSTER SCAFFOLD HOMOLOG, MITOCHONDRIAL"/>
    <property type="match status" value="1"/>
</dbReference>
<evidence type="ECO:0000256" key="1">
    <source>
        <dbReference type="ARBA" id="ARBA00006420"/>
    </source>
</evidence>
<dbReference type="GO" id="GO:0051536">
    <property type="term" value="F:iron-sulfur cluster binding"/>
    <property type="evidence" value="ECO:0007669"/>
    <property type="project" value="InterPro"/>
</dbReference>